<reference evidence="1" key="5">
    <citation type="journal article" date="2021" name="G3 (Bethesda)">
        <title>Aegilops tauschii genome assembly Aet v5.0 features greater sequence contiguity and improved annotation.</title>
        <authorList>
            <person name="Wang L."/>
            <person name="Zhu T."/>
            <person name="Rodriguez J.C."/>
            <person name="Deal K.R."/>
            <person name="Dubcovsky J."/>
            <person name="McGuire P.E."/>
            <person name="Lux T."/>
            <person name="Spannagl M."/>
            <person name="Mayer K.F.X."/>
            <person name="Baldrich P."/>
            <person name="Meyers B.C."/>
            <person name="Huo N."/>
            <person name="Gu Y.Q."/>
            <person name="Zhou H."/>
            <person name="Devos K.M."/>
            <person name="Bennetzen J.L."/>
            <person name="Unver T."/>
            <person name="Budak H."/>
            <person name="Gulick P.J."/>
            <person name="Galiba G."/>
            <person name="Kalapos B."/>
            <person name="Nelson D.R."/>
            <person name="Li P."/>
            <person name="You F.M."/>
            <person name="Luo M.C."/>
            <person name="Dvorak J."/>
        </authorList>
    </citation>
    <scope>NUCLEOTIDE SEQUENCE [LARGE SCALE GENOMIC DNA]</scope>
    <source>
        <strain evidence="1">cv. AL8/78</strain>
    </source>
</reference>
<evidence type="ECO:0000313" key="1">
    <source>
        <dbReference type="EnsemblPlants" id="AET5Gv20143500.8"/>
    </source>
</evidence>
<dbReference type="EnsemblPlants" id="AET5Gv20143500.8">
    <property type="protein sequence ID" value="AET5Gv20143500.8"/>
    <property type="gene ID" value="AET5Gv20143500"/>
</dbReference>
<proteinExistence type="predicted"/>
<reference evidence="2" key="2">
    <citation type="journal article" date="2017" name="Nat. Plants">
        <title>The Aegilops tauschii genome reveals multiple impacts of transposons.</title>
        <authorList>
            <person name="Zhao G."/>
            <person name="Zou C."/>
            <person name="Li K."/>
            <person name="Wang K."/>
            <person name="Li T."/>
            <person name="Gao L."/>
            <person name="Zhang X."/>
            <person name="Wang H."/>
            <person name="Yang Z."/>
            <person name="Liu X."/>
            <person name="Jiang W."/>
            <person name="Mao L."/>
            <person name="Kong X."/>
            <person name="Jiao Y."/>
            <person name="Jia J."/>
        </authorList>
    </citation>
    <scope>NUCLEOTIDE SEQUENCE [LARGE SCALE GENOMIC DNA]</scope>
    <source>
        <strain evidence="2">cv. AL8/78</strain>
    </source>
</reference>
<reference evidence="2" key="1">
    <citation type="journal article" date="2014" name="Science">
        <title>Ancient hybridizations among the ancestral genomes of bread wheat.</title>
        <authorList>
            <consortium name="International Wheat Genome Sequencing Consortium,"/>
            <person name="Marcussen T."/>
            <person name="Sandve S.R."/>
            <person name="Heier L."/>
            <person name="Spannagl M."/>
            <person name="Pfeifer M."/>
            <person name="Jakobsen K.S."/>
            <person name="Wulff B.B."/>
            <person name="Steuernagel B."/>
            <person name="Mayer K.F."/>
            <person name="Olsen O.A."/>
        </authorList>
    </citation>
    <scope>NUCLEOTIDE SEQUENCE [LARGE SCALE GENOMIC DNA]</scope>
    <source>
        <strain evidence="2">cv. AL8/78</strain>
    </source>
</reference>
<name>A0A453JP73_AEGTS</name>
<reference evidence="1" key="4">
    <citation type="submission" date="2019-03" db="UniProtKB">
        <authorList>
            <consortium name="EnsemblPlants"/>
        </authorList>
    </citation>
    <scope>IDENTIFICATION</scope>
</reference>
<reference evidence="1" key="3">
    <citation type="journal article" date="2017" name="Nature">
        <title>Genome sequence of the progenitor of the wheat D genome Aegilops tauschii.</title>
        <authorList>
            <person name="Luo M.C."/>
            <person name="Gu Y.Q."/>
            <person name="Puiu D."/>
            <person name="Wang H."/>
            <person name="Twardziok S.O."/>
            <person name="Deal K.R."/>
            <person name="Huo N."/>
            <person name="Zhu T."/>
            <person name="Wang L."/>
            <person name="Wang Y."/>
            <person name="McGuire P.E."/>
            <person name="Liu S."/>
            <person name="Long H."/>
            <person name="Ramasamy R.K."/>
            <person name="Rodriguez J.C."/>
            <person name="Van S.L."/>
            <person name="Yuan L."/>
            <person name="Wang Z."/>
            <person name="Xia Z."/>
            <person name="Xiao L."/>
            <person name="Anderson O.D."/>
            <person name="Ouyang S."/>
            <person name="Liang Y."/>
            <person name="Zimin A.V."/>
            <person name="Pertea G."/>
            <person name="Qi P."/>
            <person name="Bennetzen J.L."/>
            <person name="Dai X."/>
            <person name="Dawson M.W."/>
            <person name="Muller H.G."/>
            <person name="Kugler K."/>
            <person name="Rivarola-Duarte L."/>
            <person name="Spannagl M."/>
            <person name="Mayer K.F.X."/>
            <person name="Lu F.H."/>
            <person name="Bevan M.W."/>
            <person name="Leroy P."/>
            <person name="Li P."/>
            <person name="You F.M."/>
            <person name="Sun Q."/>
            <person name="Liu Z."/>
            <person name="Lyons E."/>
            <person name="Wicker T."/>
            <person name="Salzberg S.L."/>
            <person name="Devos K.M."/>
            <person name="Dvorak J."/>
        </authorList>
    </citation>
    <scope>NUCLEOTIDE SEQUENCE [LARGE SCALE GENOMIC DNA]</scope>
    <source>
        <strain evidence="1">cv. AL8/78</strain>
    </source>
</reference>
<dbReference type="Gramene" id="AET5Gv20143500.8">
    <property type="protein sequence ID" value="AET5Gv20143500.8"/>
    <property type="gene ID" value="AET5Gv20143500"/>
</dbReference>
<evidence type="ECO:0000313" key="2">
    <source>
        <dbReference type="Proteomes" id="UP000015105"/>
    </source>
</evidence>
<dbReference type="EnsemblPlants" id="AET5Gv20143500.7">
    <property type="protein sequence ID" value="AET5Gv20143500.7"/>
    <property type="gene ID" value="AET5Gv20143500"/>
</dbReference>
<protein>
    <submittedName>
        <fullName evidence="1">Uncharacterized protein</fullName>
    </submittedName>
</protein>
<keyword evidence="2" id="KW-1185">Reference proteome</keyword>
<accession>A0A453JP73</accession>
<dbReference type="Proteomes" id="UP000015105">
    <property type="component" value="Chromosome 5D"/>
</dbReference>
<sequence length="111" mass="12622">MVLIYGKPSVRRGKLTWSDSCWVFQGRISSVDNIRLYCLEPPTLKADGNNHEAFFFLRFLPQAICSRVPCKIYAVCLVFCGSQYICFFSSSFCIVLSSLLWTLSNGQNFSL</sequence>
<dbReference type="AlphaFoldDB" id="A0A453JP73"/>
<organism evidence="1 2">
    <name type="scientific">Aegilops tauschii subsp. strangulata</name>
    <name type="common">Goatgrass</name>
    <dbReference type="NCBI Taxonomy" id="200361"/>
    <lineage>
        <taxon>Eukaryota</taxon>
        <taxon>Viridiplantae</taxon>
        <taxon>Streptophyta</taxon>
        <taxon>Embryophyta</taxon>
        <taxon>Tracheophyta</taxon>
        <taxon>Spermatophyta</taxon>
        <taxon>Magnoliopsida</taxon>
        <taxon>Liliopsida</taxon>
        <taxon>Poales</taxon>
        <taxon>Poaceae</taxon>
        <taxon>BOP clade</taxon>
        <taxon>Pooideae</taxon>
        <taxon>Triticodae</taxon>
        <taxon>Triticeae</taxon>
        <taxon>Triticinae</taxon>
        <taxon>Aegilops</taxon>
    </lineage>
</organism>
<dbReference type="Gramene" id="AET5Gv20143500.7">
    <property type="protein sequence ID" value="AET5Gv20143500.7"/>
    <property type="gene ID" value="AET5Gv20143500"/>
</dbReference>